<dbReference type="InterPro" id="IPR036855">
    <property type="entry name" value="Znf_CCCH_sf"/>
</dbReference>
<feature type="zinc finger region" description="C3H1-type" evidence="5">
    <location>
        <begin position="248"/>
        <end position="276"/>
    </location>
</feature>
<dbReference type="PANTHER" id="PTHR12547:SF144">
    <property type="entry name" value="C3H1-TYPE DOMAIN-CONTAINING PROTEIN"/>
    <property type="match status" value="1"/>
</dbReference>
<feature type="region of interest" description="Disordered" evidence="6">
    <location>
        <begin position="1"/>
        <end position="99"/>
    </location>
</feature>
<protein>
    <recommendedName>
        <fullName evidence="7">C3H1-type domain-containing protein</fullName>
    </recommendedName>
</protein>
<dbReference type="FunFam" id="4.10.1000.10:FF:000001">
    <property type="entry name" value="zinc finger CCCH domain-containing protein 15-like"/>
    <property type="match status" value="1"/>
</dbReference>
<dbReference type="SMART" id="SM00356">
    <property type="entry name" value="ZnF_C3H1"/>
    <property type="match status" value="2"/>
</dbReference>
<dbReference type="Gene3D" id="4.10.1000.10">
    <property type="entry name" value="Zinc finger, CCCH-type"/>
    <property type="match status" value="1"/>
</dbReference>
<dbReference type="GO" id="GO:0003730">
    <property type="term" value="F:mRNA 3'-UTR binding"/>
    <property type="evidence" value="ECO:0007669"/>
    <property type="project" value="TreeGrafter"/>
</dbReference>
<proteinExistence type="predicted"/>
<dbReference type="InterPro" id="IPR000571">
    <property type="entry name" value="Znf_CCCH"/>
</dbReference>
<dbReference type="EMBL" id="BTSX01000005">
    <property type="protein sequence ID" value="GMT01628.1"/>
    <property type="molecule type" value="Genomic_DNA"/>
</dbReference>
<evidence type="ECO:0000256" key="4">
    <source>
        <dbReference type="ARBA" id="ARBA00022833"/>
    </source>
</evidence>
<dbReference type="GO" id="GO:0005829">
    <property type="term" value="C:cytosol"/>
    <property type="evidence" value="ECO:0007669"/>
    <property type="project" value="TreeGrafter"/>
</dbReference>
<dbReference type="GO" id="GO:0010468">
    <property type="term" value="P:regulation of gene expression"/>
    <property type="evidence" value="ECO:0007669"/>
    <property type="project" value="UniProtKB-ARBA"/>
</dbReference>
<reference evidence="8" key="1">
    <citation type="submission" date="2023-10" db="EMBL/GenBank/DDBJ databases">
        <title>Genome assembly of Pristionchus species.</title>
        <authorList>
            <person name="Yoshida K."/>
            <person name="Sommer R.J."/>
        </authorList>
    </citation>
    <scope>NUCLEOTIDE SEQUENCE</scope>
    <source>
        <strain evidence="8">RS0144</strain>
    </source>
</reference>
<feature type="region of interest" description="Disordered" evidence="6">
    <location>
        <begin position="353"/>
        <end position="424"/>
    </location>
</feature>
<dbReference type="SUPFAM" id="SSF90229">
    <property type="entry name" value="CCCH zinc finger"/>
    <property type="match status" value="2"/>
</dbReference>
<dbReference type="GO" id="GO:0030154">
    <property type="term" value="P:cell differentiation"/>
    <property type="evidence" value="ECO:0007669"/>
    <property type="project" value="UniProtKB-ARBA"/>
</dbReference>
<evidence type="ECO:0000256" key="2">
    <source>
        <dbReference type="ARBA" id="ARBA00022737"/>
    </source>
</evidence>
<keyword evidence="1 5" id="KW-0479">Metal-binding</keyword>
<dbReference type="AlphaFoldDB" id="A0AAV5U5H9"/>
<feature type="region of interest" description="Disordered" evidence="6">
    <location>
        <begin position="505"/>
        <end position="556"/>
    </location>
</feature>
<name>A0AAV5U5H9_9BILA</name>
<feature type="domain" description="C3H1-type" evidence="7">
    <location>
        <begin position="291"/>
        <end position="319"/>
    </location>
</feature>
<feature type="compositionally biased region" description="Basic and acidic residues" evidence="6">
    <location>
        <begin position="369"/>
        <end position="379"/>
    </location>
</feature>
<dbReference type="GO" id="GO:0043186">
    <property type="term" value="C:P granule"/>
    <property type="evidence" value="ECO:0007669"/>
    <property type="project" value="UniProtKB-ARBA"/>
</dbReference>
<feature type="domain" description="C3H1-type" evidence="7">
    <location>
        <begin position="248"/>
        <end position="276"/>
    </location>
</feature>
<feature type="compositionally biased region" description="Basic and acidic residues" evidence="6">
    <location>
        <begin position="406"/>
        <end position="417"/>
    </location>
</feature>
<evidence type="ECO:0000256" key="6">
    <source>
        <dbReference type="SAM" id="MobiDB-lite"/>
    </source>
</evidence>
<sequence>FQMAHSFRRSSYGGSSSSSHHQPRSGGYSTSARPHHHHHRGAMNAEEGDDYHHQQQYHYTTTTRQPRQYRCGGGGYAPDARPRRDSGGYGGGGGYRNRALFDDEVDAPRVQREQQPQRHAHVSNRQQLQPLQLHSQQSSAAAAAQETQPPETPGTPPSIMHVGMKIPITDFFPGQLGKGIVAYTPDTELPVDENEPIEAGRLPKKSRTRTESATSTASTRRESTDEAVSAAEQFECEDVARHKRKEEAFKTALCDSYRKSSECSYGKQCRFAHGEHELRLPPQPRGKAHPKYKTQLCDKFSVVGYCPYGPRCQFIHMMKKGLPLVEYEKKVRSGKISPTRECVEFIDEDDMESSYTRNNGRPYTVYQVDSRRYSDDGKTNGRGGGGGKESRRRSYQDDYASSRGPSRHDRNYEPAERIHRRRSVEALNADAPRVVYEKIPTTPKRAPIRPKELSLIHEETEEHESPPSSFSSRQPAWVTHLLQGAAAAGGGGGASVLLGIAAAAAAPSPRSAATLRTPRGQPKMEQIEENEESDYSEDYRNHIPAMIEMSRRSNRG</sequence>
<dbReference type="GO" id="GO:0080090">
    <property type="term" value="P:regulation of primary metabolic process"/>
    <property type="evidence" value="ECO:0007669"/>
    <property type="project" value="UniProtKB-ARBA"/>
</dbReference>
<evidence type="ECO:0000256" key="3">
    <source>
        <dbReference type="ARBA" id="ARBA00022771"/>
    </source>
</evidence>
<dbReference type="GO" id="GO:0008270">
    <property type="term" value="F:zinc ion binding"/>
    <property type="evidence" value="ECO:0007669"/>
    <property type="project" value="UniProtKB-KW"/>
</dbReference>
<dbReference type="PROSITE" id="PS50103">
    <property type="entry name" value="ZF_C3H1"/>
    <property type="match status" value="2"/>
</dbReference>
<dbReference type="InterPro" id="IPR045877">
    <property type="entry name" value="ZFP36-like"/>
</dbReference>
<accession>A0AAV5U5H9</accession>
<evidence type="ECO:0000313" key="8">
    <source>
        <dbReference type="EMBL" id="GMT01628.1"/>
    </source>
</evidence>
<feature type="region of interest" description="Disordered" evidence="6">
    <location>
        <begin position="190"/>
        <end position="226"/>
    </location>
</feature>
<comment type="caution">
    <text evidence="8">The sequence shown here is derived from an EMBL/GenBank/DDBJ whole genome shotgun (WGS) entry which is preliminary data.</text>
</comment>
<evidence type="ECO:0000256" key="5">
    <source>
        <dbReference type="PROSITE-ProRule" id="PRU00723"/>
    </source>
</evidence>
<keyword evidence="9" id="KW-1185">Reference proteome</keyword>
<feature type="compositionally biased region" description="Low complexity" evidence="6">
    <location>
        <begin position="131"/>
        <end position="149"/>
    </location>
</feature>
<dbReference type="Gene3D" id="6.10.250.3220">
    <property type="match status" value="1"/>
</dbReference>
<organism evidence="8 9">
    <name type="scientific">Pristionchus entomophagus</name>
    <dbReference type="NCBI Taxonomy" id="358040"/>
    <lineage>
        <taxon>Eukaryota</taxon>
        <taxon>Metazoa</taxon>
        <taxon>Ecdysozoa</taxon>
        <taxon>Nematoda</taxon>
        <taxon>Chromadorea</taxon>
        <taxon>Rhabditida</taxon>
        <taxon>Rhabditina</taxon>
        <taxon>Diplogasteromorpha</taxon>
        <taxon>Diplogasteroidea</taxon>
        <taxon>Neodiplogasteridae</taxon>
        <taxon>Pristionchus</taxon>
    </lineage>
</organism>
<feature type="non-terminal residue" evidence="8">
    <location>
        <position position="1"/>
    </location>
</feature>
<dbReference type="Pfam" id="PF00642">
    <property type="entry name" value="zf-CCCH"/>
    <property type="match status" value="2"/>
</dbReference>
<feature type="compositionally biased region" description="Acidic residues" evidence="6">
    <location>
        <begin position="527"/>
        <end position="536"/>
    </location>
</feature>
<keyword evidence="2" id="KW-0677">Repeat</keyword>
<feature type="zinc finger region" description="C3H1-type" evidence="5">
    <location>
        <begin position="291"/>
        <end position="319"/>
    </location>
</feature>
<dbReference type="PANTHER" id="PTHR12547">
    <property type="entry name" value="CCCH ZINC FINGER/TIS11-RELATED"/>
    <property type="match status" value="1"/>
</dbReference>
<feature type="compositionally biased region" description="Low complexity" evidence="6">
    <location>
        <begin position="9"/>
        <end position="27"/>
    </location>
</feature>
<keyword evidence="3 5" id="KW-0863">Zinc-finger</keyword>
<evidence type="ECO:0000259" key="7">
    <source>
        <dbReference type="PROSITE" id="PS50103"/>
    </source>
</evidence>
<feature type="region of interest" description="Disordered" evidence="6">
    <location>
        <begin position="131"/>
        <end position="162"/>
    </location>
</feature>
<gene>
    <name evidence="8" type="ORF">PENTCL1PPCAC_23802</name>
</gene>
<evidence type="ECO:0000313" key="9">
    <source>
        <dbReference type="Proteomes" id="UP001432027"/>
    </source>
</evidence>
<dbReference type="Proteomes" id="UP001432027">
    <property type="component" value="Unassembled WGS sequence"/>
</dbReference>
<dbReference type="FunFam" id="4.10.1000.10:FF:000018">
    <property type="entry name" value="Zinc finger protein"/>
    <property type="match status" value="1"/>
</dbReference>
<evidence type="ECO:0000256" key="1">
    <source>
        <dbReference type="ARBA" id="ARBA00022723"/>
    </source>
</evidence>
<feature type="compositionally biased region" description="Low complexity" evidence="6">
    <location>
        <begin position="54"/>
        <end position="70"/>
    </location>
</feature>
<keyword evidence="4 5" id="KW-0862">Zinc</keyword>